<dbReference type="EMBL" id="RYZI01000780">
    <property type="protein sequence ID" value="RWA03484.1"/>
    <property type="molecule type" value="Genomic_DNA"/>
</dbReference>
<gene>
    <name evidence="1" type="ORF">EKO27_g11620</name>
</gene>
<evidence type="ECO:0000313" key="1">
    <source>
        <dbReference type="EMBL" id="RWA03484.1"/>
    </source>
</evidence>
<dbReference type="AlphaFoldDB" id="A0A439CMU8"/>
<accession>A0A439CMU8</accession>
<comment type="caution">
    <text evidence="1">The sequence shown here is derived from an EMBL/GenBank/DDBJ whole genome shotgun (WGS) entry which is preliminary data.</text>
</comment>
<protein>
    <submittedName>
        <fullName evidence="1">Uncharacterized protein</fullName>
    </submittedName>
</protein>
<reference evidence="1 2" key="1">
    <citation type="submission" date="2018-12" db="EMBL/GenBank/DDBJ databases">
        <title>Draft genome sequence of Xylaria grammica IHI A82.</title>
        <authorList>
            <person name="Buettner E."/>
            <person name="Kellner H."/>
        </authorList>
    </citation>
    <scope>NUCLEOTIDE SEQUENCE [LARGE SCALE GENOMIC DNA]</scope>
    <source>
        <strain evidence="1 2">IHI A82</strain>
    </source>
</reference>
<organism evidence="1 2">
    <name type="scientific">Xylaria grammica</name>
    <dbReference type="NCBI Taxonomy" id="363999"/>
    <lineage>
        <taxon>Eukaryota</taxon>
        <taxon>Fungi</taxon>
        <taxon>Dikarya</taxon>
        <taxon>Ascomycota</taxon>
        <taxon>Pezizomycotina</taxon>
        <taxon>Sordariomycetes</taxon>
        <taxon>Xylariomycetidae</taxon>
        <taxon>Xylariales</taxon>
        <taxon>Xylariaceae</taxon>
        <taxon>Xylaria</taxon>
    </lineage>
</organism>
<dbReference type="Proteomes" id="UP000286045">
    <property type="component" value="Unassembled WGS sequence"/>
</dbReference>
<keyword evidence="2" id="KW-1185">Reference proteome</keyword>
<name>A0A439CMU8_9PEZI</name>
<proteinExistence type="predicted"/>
<evidence type="ECO:0000313" key="2">
    <source>
        <dbReference type="Proteomes" id="UP000286045"/>
    </source>
</evidence>
<sequence>MAAAGPVNPPALAGCPRLLPSALGGVLWFWNFVRLEDNGLTEVYSLLIGSRACRDLMQTLYINEEEGIIAAYPSNDIMFWVARSDVLADVQAKLICRKGYFRAILV</sequence>
<dbReference type="STRING" id="363999.A0A439CMU8"/>